<gene>
    <name evidence="3" type="primary">LOC119643397</name>
</gene>
<name>A0A9C5ZH75_9MUSC</name>
<dbReference type="AlphaFoldDB" id="A0A9C5ZH75"/>
<dbReference type="KEGG" id="gfs:119643397"/>
<feature type="transmembrane region" description="Helical" evidence="1">
    <location>
        <begin position="161"/>
        <end position="182"/>
    </location>
</feature>
<keyword evidence="2" id="KW-1185">Reference proteome</keyword>
<sequence>MTEIIIDDRRNGLEPTSVLLDYCRRRFIQPYTLILSVVALSPISTDTTYLRTIISYMHSCLVIITLIFGYYLQYLSTYRFADSSASNRKETYTIQKSTLSTREPLYIPLSFIYSNLAGFIIPSTLHLFGYVSAIIVWKLFEQEQQKNLIERVFLMTKHPKRLCRSVWLLLTFEFAIFILLYMCSKPVNWRNNEWLQKLDQYWQLKIKIILSTILFMQEFLEIIILSNYCVESYLLCIYITSLSEKLLLHSLDILHWMRETQEFYTLLHRLNHYVSIPVGFLFIKSTIYAISSCIHIFGNFGFLYSHHVIIPNVANIVLELILCLLPVFMAASLTQKCKMAKSIGHRIQGRPFVYHNAPIDDLNTVLIFASSLDMSAELFRIPIKYNYLCFTLLSCLITFLTMAVYHNLPA</sequence>
<dbReference type="GeneID" id="119643397"/>
<feature type="transmembrane region" description="Helical" evidence="1">
    <location>
        <begin position="116"/>
        <end position="140"/>
    </location>
</feature>
<evidence type="ECO:0000313" key="3">
    <source>
        <dbReference type="RefSeq" id="XP_037898676.1"/>
    </source>
</evidence>
<dbReference type="RefSeq" id="XP_037898676.1">
    <property type="nucleotide sequence ID" value="XM_038042748.1"/>
</dbReference>
<evidence type="ECO:0000313" key="2">
    <source>
        <dbReference type="Proteomes" id="UP000092443"/>
    </source>
</evidence>
<keyword evidence="1" id="KW-0812">Transmembrane</keyword>
<accession>A0A9C5ZH75</accession>
<feature type="transmembrane region" description="Helical" evidence="1">
    <location>
        <begin position="385"/>
        <end position="405"/>
    </location>
</feature>
<feature type="transmembrane region" description="Helical" evidence="1">
    <location>
        <begin position="53"/>
        <end position="72"/>
    </location>
</feature>
<reference evidence="3" key="1">
    <citation type="submission" date="2025-08" db="UniProtKB">
        <authorList>
            <consortium name="RefSeq"/>
        </authorList>
    </citation>
    <scope>IDENTIFICATION</scope>
    <source>
        <tissue evidence="3">Whole body pupa</tissue>
    </source>
</reference>
<protein>
    <submittedName>
        <fullName evidence="3">Uncharacterized protein LOC119643397</fullName>
    </submittedName>
</protein>
<dbReference type="PANTHER" id="PTHR38337">
    <property type="entry name" value="AGAP010540-PA"/>
    <property type="match status" value="1"/>
</dbReference>
<dbReference type="PANTHER" id="PTHR38337:SF1">
    <property type="entry name" value="GUSTATORY RECEPTOR"/>
    <property type="match status" value="1"/>
</dbReference>
<feature type="transmembrane region" description="Helical" evidence="1">
    <location>
        <begin position="202"/>
        <end position="225"/>
    </location>
</feature>
<dbReference type="Proteomes" id="UP000092443">
    <property type="component" value="Unplaced"/>
</dbReference>
<keyword evidence="1" id="KW-0472">Membrane</keyword>
<organism evidence="2 3">
    <name type="scientific">Glossina fuscipes</name>
    <dbReference type="NCBI Taxonomy" id="7396"/>
    <lineage>
        <taxon>Eukaryota</taxon>
        <taxon>Metazoa</taxon>
        <taxon>Ecdysozoa</taxon>
        <taxon>Arthropoda</taxon>
        <taxon>Hexapoda</taxon>
        <taxon>Insecta</taxon>
        <taxon>Pterygota</taxon>
        <taxon>Neoptera</taxon>
        <taxon>Endopterygota</taxon>
        <taxon>Diptera</taxon>
        <taxon>Brachycera</taxon>
        <taxon>Muscomorpha</taxon>
        <taxon>Hippoboscoidea</taxon>
        <taxon>Glossinidae</taxon>
        <taxon>Glossina</taxon>
    </lineage>
</organism>
<feature type="transmembrane region" description="Helical" evidence="1">
    <location>
        <begin position="309"/>
        <end position="331"/>
    </location>
</feature>
<evidence type="ECO:0000256" key="1">
    <source>
        <dbReference type="SAM" id="Phobius"/>
    </source>
</evidence>
<proteinExistence type="predicted"/>
<feature type="transmembrane region" description="Helical" evidence="1">
    <location>
        <begin position="273"/>
        <end position="297"/>
    </location>
</feature>
<keyword evidence="1" id="KW-1133">Transmembrane helix</keyword>